<keyword evidence="5" id="KW-0677">Repeat</keyword>
<keyword evidence="7" id="KW-0067">ATP-binding</keyword>
<evidence type="ECO:0000256" key="11">
    <source>
        <dbReference type="SAM" id="Phobius"/>
    </source>
</evidence>
<evidence type="ECO:0000259" key="12">
    <source>
        <dbReference type="PROSITE" id="PS50893"/>
    </source>
</evidence>
<evidence type="ECO:0000256" key="8">
    <source>
        <dbReference type="ARBA" id="ARBA00022989"/>
    </source>
</evidence>
<keyword evidence="4 11" id="KW-0812">Transmembrane</keyword>
<feature type="domain" description="ABC transporter" evidence="12">
    <location>
        <begin position="137"/>
        <end position="474"/>
    </location>
</feature>
<comment type="similarity">
    <text evidence="2">Belongs to the ABC transporter superfamily. ABCG family. PDR (TC 3.A.1.205) subfamily.</text>
</comment>
<dbReference type="Pfam" id="PF06422">
    <property type="entry name" value="PDR_CDR"/>
    <property type="match status" value="1"/>
</dbReference>
<evidence type="ECO:0000256" key="5">
    <source>
        <dbReference type="ARBA" id="ARBA00022737"/>
    </source>
</evidence>
<feature type="transmembrane region" description="Helical" evidence="11">
    <location>
        <begin position="740"/>
        <end position="761"/>
    </location>
</feature>
<dbReference type="Pfam" id="PF08370">
    <property type="entry name" value="PDR_assoc"/>
    <property type="match status" value="1"/>
</dbReference>
<feature type="transmembrane region" description="Helical" evidence="11">
    <location>
        <begin position="631"/>
        <end position="654"/>
    </location>
</feature>
<organism evidence="13 14">
    <name type="scientific">Symbiochloris irregularis</name>
    <dbReference type="NCBI Taxonomy" id="706552"/>
    <lineage>
        <taxon>Eukaryota</taxon>
        <taxon>Viridiplantae</taxon>
        <taxon>Chlorophyta</taxon>
        <taxon>core chlorophytes</taxon>
        <taxon>Trebouxiophyceae</taxon>
        <taxon>Trebouxiales</taxon>
        <taxon>Trebouxiaceae</taxon>
        <taxon>Symbiochloris</taxon>
    </lineage>
</organism>
<evidence type="ECO:0000256" key="2">
    <source>
        <dbReference type="ARBA" id="ARBA00006012"/>
    </source>
</evidence>
<dbReference type="InterPro" id="IPR003593">
    <property type="entry name" value="AAA+_ATPase"/>
</dbReference>
<evidence type="ECO:0000256" key="1">
    <source>
        <dbReference type="ARBA" id="ARBA00004141"/>
    </source>
</evidence>
<dbReference type="Pfam" id="PF00005">
    <property type="entry name" value="ABC_tran"/>
    <property type="match status" value="2"/>
</dbReference>
<gene>
    <name evidence="13" type="ORF">WJX73_000014</name>
</gene>
<proteinExistence type="inferred from homology"/>
<evidence type="ECO:0000256" key="3">
    <source>
        <dbReference type="ARBA" id="ARBA00022448"/>
    </source>
</evidence>
<dbReference type="InterPro" id="IPR034003">
    <property type="entry name" value="ABCG_PDR_2"/>
</dbReference>
<dbReference type="InterPro" id="IPR010929">
    <property type="entry name" value="PDR_CDR_ABC"/>
</dbReference>
<dbReference type="Pfam" id="PF01061">
    <property type="entry name" value="ABC2_membrane"/>
    <property type="match status" value="2"/>
</dbReference>
<dbReference type="EMBL" id="JALJOQ010000030">
    <property type="protein sequence ID" value="KAK9807392.1"/>
    <property type="molecule type" value="Genomic_DNA"/>
</dbReference>
<feature type="transmembrane region" description="Helical" evidence="11">
    <location>
        <begin position="1505"/>
        <end position="1528"/>
    </location>
</feature>
<keyword evidence="8 11" id="KW-1133">Transmembrane helix</keyword>
<comment type="caution">
    <text evidence="13">The sequence shown here is derived from an EMBL/GenBank/DDBJ whole genome shotgun (WGS) entry which is preliminary data.</text>
</comment>
<dbReference type="SMART" id="SM00382">
    <property type="entry name" value="AAA"/>
    <property type="match status" value="2"/>
</dbReference>
<feature type="transmembrane region" description="Helical" evidence="11">
    <location>
        <begin position="825"/>
        <end position="851"/>
    </location>
</feature>
<keyword evidence="14" id="KW-1185">Reference proteome</keyword>
<dbReference type="SUPFAM" id="SSF52540">
    <property type="entry name" value="P-loop containing nucleoside triphosphate hydrolases"/>
    <property type="match status" value="2"/>
</dbReference>
<dbReference type="Pfam" id="PF19055">
    <property type="entry name" value="ABC2_membrane_7"/>
    <property type="match status" value="1"/>
</dbReference>
<dbReference type="PANTHER" id="PTHR19241">
    <property type="entry name" value="ATP-BINDING CASSETTE TRANSPORTER"/>
    <property type="match status" value="1"/>
</dbReference>
<evidence type="ECO:0000256" key="6">
    <source>
        <dbReference type="ARBA" id="ARBA00022741"/>
    </source>
</evidence>
<keyword evidence="6" id="KW-0547">Nucleotide-binding</keyword>
<feature type="transmembrane region" description="Helical" evidence="11">
    <location>
        <begin position="1391"/>
        <end position="1411"/>
    </location>
</feature>
<dbReference type="InterPro" id="IPR043926">
    <property type="entry name" value="ABCG_dom"/>
</dbReference>
<dbReference type="InterPro" id="IPR003439">
    <property type="entry name" value="ABC_transporter-like_ATP-bd"/>
</dbReference>
<feature type="domain" description="ABC transporter" evidence="12">
    <location>
        <begin position="933"/>
        <end position="1178"/>
    </location>
</feature>
<dbReference type="GO" id="GO:0140359">
    <property type="term" value="F:ABC-type transporter activity"/>
    <property type="evidence" value="ECO:0007669"/>
    <property type="project" value="InterPro"/>
</dbReference>
<reference evidence="13 14" key="1">
    <citation type="journal article" date="2024" name="Nat. Commun.">
        <title>Phylogenomics reveals the evolutionary origins of lichenization in chlorophyte algae.</title>
        <authorList>
            <person name="Puginier C."/>
            <person name="Libourel C."/>
            <person name="Otte J."/>
            <person name="Skaloud P."/>
            <person name="Haon M."/>
            <person name="Grisel S."/>
            <person name="Petersen M."/>
            <person name="Berrin J.G."/>
            <person name="Delaux P.M."/>
            <person name="Dal Grande F."/>
            <person name="Keller J."/>
        </authorList>
    </citation>
    <scope>NUCLEOTIDE SEQUENCE [LARGE SCALE GENOMIC DNA]</scope>
    <source>
        <strain evidence="13 14">SAG 2036</strain>
    </source>
</reference>
<protein>
    <recommendedName>
        <fullName evidence="12">ABC transporter domain-containing protein</fullName>
    </recommendedName>
</protein>
<evidence type="ECO:0000256" key="10">
    <source>
        <dbReference type="SAM" id="MobiDB-lite"/>
    </source>
</evidence>
<name>A0AAW1PF12_9CHLO</name>
<feature type="transmembrane region" description="Helical" evidence="11">
    <location>
        <begin position="600"/>
        <end position="619"/>
    </location>
</feature>
<feature type="transmembrane region" description="Helical" evidence="11">
    <location>
        <begin position="1317"/>
        <end position="1337"/>
    </location>
</feature>
<feature type="region of interest" description="Disordered" evidence="10">
    <location>
        <begin position="923"/>
        <end position="947"/>
    </location>
</feature>
<keyword evidence="9 11" id="KW-0472">Membrane</keyword>
<comment type="subcellular location">
    <subcellularLocation>
        <location evidence="1">Membrane</location>
        <topology evidence="1">Multi-pass membrane protein</topology>
    </subcellularLocation>
</comment>
<feature type="transmembrane region" description="Helical" evidence="11">
    <location>
        <begin position="674"/>
        <end position="701"/>
    </location>
</feature>
<dbReference type="InterPro" id="IPR027417">
    <property type="entry name" value="P-loop_NTPase"/>
</dbReference>
<dbReference type="InterPro" id="IPR013581">
    <property type="entry name" value="PDR_assoc"/>
</dbReference>
<feature type="transmembrane region" description="Helical" evidence="11">
    <location>
        <begin position="1423"/>
        <end position="1446"/>
    </location>
</feature>
<feature type="transmembrane region" description="Helical" evidence="11">
    <location>
        <begin position="1358"/>
        <end position="1385"/>
    </location>
</feature>
<dbReference type="GO" id="GO:0005524">
    <property type="term" value="F:ATP binding"/>
    <property type="evidence" value="ECO:0007669"/>
    <property type="project" value="UniProtKB-KW"/>
</dbReference>
<dbReference type="PROSITE" id="PS50893">
    <property type="entry name" value="ABC_TRANSPORTER_2"/>
    <property type="match status" value="2"/>
</dbReference>
<feature type="transmembrane region" description="Helical" evidence="11">
    <location>
        <begin position="768"/>
        <end position="786"/>
    </location>
</feature>
<dbReference type="CDD" id="cd03232">
    <property type="entry name" value="ABCG_PDR_domain2"/>
    <property type="match status" value="1"/>
</dbReference>
<dbReference type="GO" id="GO:0016887">
    <property type="term" value="F:ATP hydrolysis activity"/>
    <property type="evidence" value="ECO:0007669"/>
    <property type="project" value="InterPro"/>
</dbReference>
<dbReference type="GO" id="GO:0016020">
    <property type="term" value="C:membrane"/>
    <property type="evidence" value="ECO:0007669"/>
    <property type="project" value="UniProtKB-SubCell"/>
</dbReference>
<keyword evidence="3" id="KW-0813">Transport</keyword>
<feature type="transmembrane region" description="Helical" evidence="11">
    <location>
        <begin position="708"/>
        <end position="728"/>
    </location>
</feature>
<accession>A0AAW1PF12</accession>
<evidence type="ECO:0000256" key="7">
    <source>
        <dbReference type="ARBA" id="ARBA00022840"/>
    </source>
</evidence>
<dbReference type="Proteomes" id="UP001465755">
    <property type="component" value="Unassembled WGS sequence"/>
</dbReference>
<dbReference type="InterPro" id="IPR013525">
    <property type="entry name" value="ABC2_TM"/>
</dbReference>
<evidence type="ECO:0000313" key="13">
    <source>
        <dbReference type="EMBL" id="KAK9807392.1"/>
    </source>
</evidence>
<sequence>MAAVSDFGIPVQVTGRALKAPIASTESFSRARQVEPELQAAVIAEALNKETAKHGKHAKEEPSHKSKALNPAEVQRLATQVLNVGKGEDGERDFVEKLGALLRDSGVKLPSVTIEYSGLEVEVDALLNKASIPTLYNAVLNTVKGCVGLGKLSTKRTNVLSNVTGRLVPGRITLLLGPPGAGKSVFLKALGGQLPTSKYVRRKGSVKYNGHTQEEFVVQRTIALVDQIDAHIPSLTVTETLAFARQCQVGPGAGARGGQVDIVAELRRARARKGSDLNSKIAELQRQHSDNKAQAQAQAQGSATVTKDAVRAALNAEQQKDQKLPGEATEDEEFERLVSDVWGTTVKTEVLMRILGLANCRDTVLGGAMVRGVSGGERKRVTSAEHLVGPKRVLLMDEISTGLDSATTYTVIDFLARSTHMLNLTTMISLLQPPPEVFYLFDDVLLLTDGRVCYHGPVKESLAFFSGLGLVCPVRKDPASFLQEVTTPKGQLAFANNELCQAKGVQASAARQGDAASQFDDHDTTADSLLVDVGEIESAYRNDTPWGRQAVEELAHQPFKREEGHPGALVRERYALSWPRAVKVVTERQWTLTLRNKGMIYARIIQVLVISLVIGSLYSSQSHNSNTARNFFGVGFLSIMFLSMGAMPELAIMLELKGVFYKHRDNNFFQPSAWMLALVICRLPFVFVEAAVFSCVVYFWIGFSYGAGYFFLYYIILASTMLSMAAIFRFNAATSPDLTVANAAGGLVILMLVITSGFAIVRQSIRGYYIWIYYLSPFAYALRALVVNELTSPNWRQPFDPQDPTGPTVGQHSLTSFGFFTDRKWIWIGIVYNLGLCALLTGLAAVSLCYIGPPKARPSTTDDKKLNVPIVTKLTKQLSKMLSRMEEAHPQGQASSSLPFEPLTLVFKDLQYFVPAPKGSLPPSAAATGGGNTQFTEGSKQAAGDSGRPQLELLKSLTGYAAPGVLTALMGGSGAGKTTLLDVIAGRKTIGTIKGDILVNGHPKDQASWSRVVGYVEQTDIHSPQSTVREALVFSARLRLPQTVQKAQLNAFVDEVMDMMELRTLANSIIGIPSVSGLSVEQRKRLTIAVEVVANPPVIFMDEPTSGLDARAAAVVIRSVKKTSQSGRTVIVTIHQPSVEIFEAFDALVLLQRGGKLIYFGMLGFESSHLIRYLESIPGVPTIKPGENPATWQLEVTGGAAISGSSKAPTGVDFAAFYAESELSKQNAAMVERLALEGAKEHKPLAMSSQYAASFTTQVSALMSKWLTSYWRSPNYNLVRLSMTLVIALFYGTMYWHKGKMPSQGATIANVQNVLGVQYSSVQFQGMFNLLMVLPVVGYERTVLYRERAASMYSNLPYALALGVAEVPYLITQMLLFVPVSYFMIGFQRDAATFFFYCLIFLSTIAMFTWMGQMLVFLTPNQAAAAILGSTISVFMNIMNGFTLPYPSIPRGWKWLNRANPITWVLYALSASQLGRDSQPLTSPSGQLTTVKDFLYSYFGYRYDFIWQAWLIVVAYMIFFCMGAALAVKYVSFQRR</sequence>
<evidence type="ECO:0000256" key="4">
    <source>
        <dbReference type="ARBA" id="ARBA00022692"/>
    </source>
</evidence>
<evidence type="ECO:0000256" key="9">
    <source>
        <dbReference type="ARBA" id="ARBA00023136"/>
    </source>
</evidence>
<feature type="transmembrane region" description="Helical" evidence="11">
    <location>
        <begin position="1278"/>
        <end position="1297"/>
    </location>
</feature>
<dbReference type="FunFam" id="3.40.50.300:FF:000059">
    <property type="entry name" value="ABC transporter G family member 40"/>
    <property type="match status" value="1"/>
</dbReference>
<evidence type="ECO:0000313" key="14">
    <source>
        <dbReference type="Proteomes" id="UP001465755"/>
    </source>
</evidence>
<dbReference type="Gene3D" id="3.40.50.300">
    <property type="entry name" value="P-loop containing nucleotide triphosphate hydrolases"/>
    <property type="match status" value="2"/>
</dbReference>
<dbReference type="GO" id="GO:0071944">
    <property type="term" value="C:cell periphery"/>
    <property type="evidence" value="ECO:0007669"/>
    <property type="project" value="UniProtKB-ARBA"/>
</dbReference>